<evidence type="ECO:0000256" key="8">
    <source>
        <dbReference type="ARBA" id="ARBA00022989"/>
    </source>
</evidence>
<evidence type="ECO:0000256" key="7">
    <source>
        <dbReference type="ARBA" id="ARBA00022801"/>
    </source>
</evidence>
<dbReference type="Proteomes" id="UP000594260">
    <property type="component" value="Unplaced"/>
</dbReference>
<evidence type="ECO:0000256" key="3">
    <source>
        <dbReference type="ARBA" id="ARBA00004155"/>
    </source>
</evidence>
<protein>
    <recommendedName>
        <fullName evidence="4 11">Phosphatidylinositol-4,5-bisphosphate 4-phosphatase</fullName>
        <ecNumber evidence="4 11">3.1.3.78</ecNumber>
    </recommendedName>
</protein>
<keyword evidence="13" id="KW-1185">Reference proteome</keyword>
<dbReference type="RefSeq" id="XP_022650353.1">
    <property type="nucleotide sequence ID" value="XM_022794618.1"/>
</dbReference>
<keyword evidence="6 11" id="KW-0967">Endosome</keyword>
<dbReference type="GO" id="GO:0005886">
    <property type="term" value="C:plasma membrane"/>
    <property type="evidence" value="ECO:0007669"/>
    <property type="project" value="TreeGrafter"/>
</dbReference>
<feature type="transmembrane region" description="Helical" evidence="11">
    <location>
        <begin position="200"/>
        <end position="219"/>
    </location>
</feature>
<evidence type="ECO:0000256" key="5">
    <source>
        <dbReference type="ARBA" id="ARBA00022692"/>
    </source>
</evidence>
<dbReference type="OrthoDB" id="6511211at2759"/>
<dbReference type="GO" id="GO:0046856">
    <property type="term" value="P:phosphatidylinositol dephosphorylation"/>
    <property type="evidence" value="ECO:0007669"/>
    <property type="project" value="InterPro"/>
</dbReference>
<dbReference type="EnsemblMetazoa" id="XM_022794618">
    <property type="protein sequence ID" value="XP_022650353"/>
    <property type="gene ID" value="LOC111245807"/>
</dbReference>
<comment type="subcellular location">
    <subcellularLocation>
        <location evidence="2 11">Late endosome membrane</location>
        <topology evidence="2 11">Multi-pass membrane protein</topology>
    </subcellularLocation>
    <subcellularLocation>
        <location evidence="3 11">Lysosome membrane</location>
        <topology evidence="3 11">Multi-pass membrane protein</topology>
    </subcellularLocation>
</comment>
<organism evidence="12 13">
    <name type="scientific">Varroa destructor</name>
    <name type="common">Honeybee mite</name>
    <dbReference type="NCBI Taxonomy" id="109461"/>
    <lineage>
        <taxon>Eukaryota</taxon>
        <taxon>Metazoa</taxon>
        <taxon>Ecdysozoa</taxon>
        <taxon>Arthropoda</taxon>
        <taxon>Chelicerata</taxon>
        <taxon>Arachnida</taxon>
        <taxon>Acari</taxon>
        <taxon>Parasitiformes</taxon>
        <taxon>Mesostigmata</taxon>
        <taxon>Gamasina</taxon>
        <taxon>Dermanyssoidea</taxon>
        <taxon>Varroidae</taxon>
        <taxon>Varroa</taxon>
    </lineage>
</organism>
<feature type="transmembrane region" description="Helical" evidence="11">
    <location>
        <begin position="231"/>
        <end position="253"/>
    </location>
</feature>
<dbReference type="GeneID" id="111245807"/>
<proteinExistence type="predicted"/>
<dbReference type="PANTHER" id="PTHR21014">
    <property type="entry name" value="PHOSPHATIDYLINOSITOL-4,5-BISPHOSPHATE 4-PHOSPHATASE"/>
    <property type="match status" value="1"/>
</dbReference>
<evidence type="ECO:0000256" key="6">
    <source>
        <dbReference type="ARBA" id="ARBA00022753"/>
    </source>
</evidence>
<dbReference type="GO" id="GO:0034597">
    <property type="term" value="F:phosphatidylinositol-4,5-bisphosphate 4-phosphatase activity"/>
    <property type="evidence" value="ECO:0007669"/>
    <property type="project" value="UniProtKB-EC"/>
</dbReference>
<evidence type="ECO:0000256" key="10">
    <source>
        <dbReference type="ARBA" id="ARBA00023228"/>
    </source>
</evidence>
<dbReference type="OMA" id="CHSCDEA"/>
<dbReference type="InterPro" id="IPR019178">
    <property type="entry name" value="PtdIns-P2-Ptase"/>
</dbReference>
<evidence type="ECO:0000256" key="11">
    <source>
        <dbReference type="RuleBase" id="RU365008"/>
    </source>
</evidence>
<dbReference type="InParanoid" id="A0A7M7JHF6"/>
<dbReference type="AlphaFoldDB" id="A0A7M7JHF6"/>
<keyword evidence="5 11" id="KW-0812">Transmembrane</keyword>
<dbReference type="GO" id="GO:0005765">
    <property type="term" value="C:lysosomal membrane"/>
    <property type="evidence" value="ECO:0007669"/>
    <property type="project" value="UniProtKB-SubCell"/>
</dbReference>
<evidence type="ECO:0000313" key="13">
    <source>
        <dbReference type="Proteomes" id="UP000594260"/>
    </source>
</evidence>
<keyword evidence="8 11" id="KW-1133">Transmembrane helix</keyword>
<dbReference type="Pfam" id="PF09788">
    <property type="entry name" value="Tmemb_55A"/>
    <property type="match status" value="1"/>
</dbReference>
<sequence length="266" mass="29599">MRTKRQKPRMEEWKPLLGAESSLNPLVFDAPPMAAPPSYSEIQHEIAGMGIPDPTSDIIMCEVCNYPINRSGAERKKVIMCPRCQEATALGEPEKGKRYLRCPDCKCLLIVRTNCKQTICPRENCKLEIDVKTGKPARDRTSASAFNTPTQRNNQEPQYRIVCGYCHGAFVQSVLPAKRLQCPLCRKKSHIGEGSGHRSAACYTGLGLACIVICIAFMATTMGLRHNAGYWYMYTILLLAATGLIVVGLWNLCMRHSTLQITNFAV</sequence>
<comment type="catalytic activity">
    <reaction evidence="1 11">
        <text>a 1,2-diacyl-sn-glycero-3-phospho-(1D-myo-inositol-4,5-bisphosphate) + H2O = a 1,2-diacyl-sn-glycero-3-phospho-(1D-myo-inositol-5-phosphate) + phosphate</text>
        <dbReference type="Rhea" id="RHEA:25674"/>
        <dbReference type="ChEBI" id="CHEBI:15377"/>
        <dbReference type="ChEBI" id="CHEBI:43474"/>
        <dbReference type="ChEBI" id="CHEBI:57795"/>
        <dbReference type="ChEBI" id="CHEBI:58456"/>
        <dbReference type="EC" id="3.1.3.78"/>
    </reaction>
</comment>
<accession>A0A7M7JHF6</accession>
<dbReference type="EC" id="3.1.3.78" evidence="4 11"/>
<evidence type="ECO:0000256" key="9">
    <source>
        <dbReference type="ARBA" id="ARBA00023136"/>
    </source>
</evidence>
<keyword evidence="7 11" id="KW-0378">Hydrolase</keyword>
<dbReference type="PANTHER" id="PTHR21014:SF6">
    <property type="entry name" value="PHOSPHATIDYLINOSITOL-4,5-BISPHOSPHATE 4-PHOSPHATASE"/>
    <property type="match status" value="1"/>
</dbReference>
<name>A0A7M7JHF6_VARDE</name>
<reference evidence="12" key="1">
    <citation type="submission" date="2021-01" db="UniProtKB">
        <authorList>
            <consortium name="EnsemblMetazoa"/>
        </authorList>
    </citation>
    <scope>IDENTIFICATION</scope>
</reference>
<dbReference type="GO" id="GO:0031902">
    <property type="term" value="C:late endosome membrane"/>
    <property type="evidence" value="ECO:0007669"/>
    <property type="project" value="UniProtKB-SubCell"/>
</dbReference>
<evidence type="ECO:0000256" key="2">
    <source>
        <dbReference type="ARBA" id="ARBA00004107"/>
    </source>
</evidence>
<evidence type="ECO:0000313" key="12">
    <source>
        <dbReference type="EnsemblMetazoa" id="XP_022650353"/>
    </source>
</evidence>
<evidence type="ECO:0000256" key="4">
    <source>
        <dbReference type="ARBA" id="ARBA00012936"/>
    </source>
</evidence>
<dbReference type="KEGG" id="vde:111245807"/>
<comment type="function">
    <text evidence="11">Catalyzes the hydrolysis of phosphatidylinositol-4,5-bisphosphate (PtdIns-4,5-P2) to phosphatidylinositol-4-phosphate (PtdIns-4-P).</text>
</comment>
<evidence type="ECO:0000256" key="1">
    <source>
        <dbReference type="ARBA" id="ARBA00001261"/>
    </source>
</evidence>
<keyword evidence="9 11" id="KW-0472">Membrane</keyword>
<keyword evidence="10 11" id="KW-0458">Lysosome</keyword>
<dbReference type="GO" id="GO:0030670">
    <property type="term" value="C:phagocytic vesicle membrane"/>
    <property type="evidence" value="ECO:0007669"/>
    <property type="project" value="TreeGrafter"/>
</dbReference>